<dbReference type="SUPFAM" id="SSF54593">
    <property type="entry name" value="Glyoxalase/Bleomycin resistance protein/Dihydroxybiphenyl dioxygenase"/>
    <property type="match status" value="1"/>
</dbReference>
<accession>A0A942TQ36</accession>
<sequence>MESRISTEIVQIYLPVADIRRSVHWYVYTLGYQVIWEDAESANLKLSAGPLLFLKKTSTNQPIRFTSNNENYPVLSFKTSDIEALHKELLSKNIPVGGIVKYGDGKNGPYKEFILCDPDGHQLEINSYPDLALPKFRGY</sequence>
<dbReference type="PROSITE" id="PS51819">
    <property type="entry name" value="VOC"/>
    <property type="match status" value="1"/>
</dbReference>
<dbReference type="EMBL" id="JAGYPJ010000001">
    <property type="protein sequence ID" value="MBS4199844.1"/>
    <property type="molecule type" value="Genomic_DNA"/>
</dbReference>
<dbReference type="InterPro" id="IPR029068">
    <property type="entry name" value="Glyas_Bleomycin-R_OHBP_Dase"/>
</dbReference>
<proteinExistence type="predicted"/>
<feature type="domain" description="VOC" evidence="1">
    <location>
        <begin position="8"/>
        <end position="128"/>
    </location>
</feature>
<dbReference type="Gene3D" id="3.10.180.10">
    <property type="entry name" value="2,3-Dihydroxybiphenyl 1,2-Dioxygenase, domain 1"/>
    <property type="match status" value="1"/>
</dbReference>
<dbReference type="Pfam" id="PF00903">
    <property type="entry name" value="Glyoxalase"/>
    <property type="match status" value="1"/>
</dbReference>
<dbReference type="InterPro" id="IPR004360">
    <property type="entry name" value="Glyas_Fos-R_dOase_dom"/>
</dbReference>
<dbReference type="AlphaFoldDB" id="A0A942TQ36"/>
<protein>
    <submittedName>
        <fullName evidence="2">VOC family protein</fullName>
    </submittedName>
</protein>
<name>A0A942TQ36_9BACI</name>
<dbReference type="Proteomes" id="UP000682713">
    <property type="component" value="Unassembled WGS sequence"/>
</dbReference>
<evidence type="ECO:0000313" key="2">
    <source>
        <dbReference type="EMBL" id="MBS4199844.1"/>
    </source>
</evidence>
<evidence type="ECO:0000313" key="3">
    <source>
        <dbReference type="Proteomes" id="UP000682713"/>
    </source>
</evidence>
<dbReference type="RefSeq" id="WP_213110480.1">
    <property type="nucleotide sequence ID" value="NZ_JAGYPJ010000001.1"/>
</dbReference>
<evidence type="ECO:0000259" key="1">
    <source>
        <dbReference type="PROSITE" id="PS51819"/>
    </source>
</evidence>
<organism evidence="2 3">
    <name type="scientific">Lederbergia citrisecunda</name>
    <dbReference type="NCBI Taxonomy" id="2833583"/>
    <lineage>
        <taxon>Bacteria</taxon>
        <taxon>Bacillati</taxon>
        <taxon>Bacillota</taxon>
        <taxon>Bacilli</taxon>
        <taxon>Bacillales</taxon>
        <taxon>Bacillaceae</taxon>
        <taxon>Lederbergia</taxon>
    </lineage>
</organism>
<reference evidence="2 3" key="1">
    <citation type="submission" date="2021-05" db="EMBL/GenBank/DDBJ databases">
        <title>Novel Bacillus species.</title>
        <authorList>
            <person name="Liu G."/>
        </authorList>
    </citation>
    <scope>NUCLEOTIDE SEQUENCE [LARGE SCALE GENOMIC DNA]</scope>
    <source>
        <strain evidence="2 3">FJAT-49732</strain>
    </source>
</reference>
<comment type="caution">
    <text evidence="2">The sequence shown here is derived from an EMBL/GenBank/DDBJ whole genome shotgun (WGS) entry which is preliminary data.</text>
</comment>
<dbReference type="InterPro" id="IPR037523">
    <property type="entry name" value="VOC_core"/>
</dbReference>
<keyword evidence="3" id="KW-1185">Reference proteome</keyword>
<gene>
    <name evidence="2" type="ORF">KHA93_09260</name>
</gene>